<feature type="region of interest" description="Disordered" evidence="8">
    <location>
        <begin position="1"/>
        <end position="25"/>
    </location>
</feature>
<dbReference type="STRING" id="703135.A0A2A9NPD8"/>
<evidence type="ECO:0000256" key="8">
    <source>
        <dbReference type="SAM" id="MobiDB-lite"/>
    </source>
</evidence>
<evidence type="ECO:0000256" key="7">
    <source>
        <dbReference type="SAM" id="Coils"/>
    </source>
</evidence>
<dbReference type="OrthoDB" id="5587616at2759"/>
<name>A0A2A9NPD8_9AGAR</name>
<keyword evidence="3" id="KW-0677">Repeat</keyword>
<reference evidence="10 11" key="1">
    <citation type="submission" date="2014-02" db="EMBL/GenBank/DDBJ databases">
        <title>Transposable element dynamics among asymbiotic and ectomycorrhizal Amanita fungi.</title>
        <authorList>
            <consortium name="DOE Joint Genome Institute"/>
            <person name="Hess J."/>
            <person name="Skrede I."/>
            <person name="Wolfe B."/>
            <person name="LaButti K."/>
            <person name="Ohm R.A."/>
            <person name="Grigoriev I.V."/>
            <person name="Pringle A."/>
        </authorList>
    </citation>
    <scope>NUCLEOTIDE SEQUENCE [LARGE SCALE GENOMIC DNA]</scope>
    <source>
        <strain evidence="10 11">SKay4041</strain>
    </source>
</reference>
<dbReference type="Proteomes" id="UP000242287">
    <property type="component" value="Unassembled WGS sequence"/>
</dbReference>
<proteinExistence type="inferred from homology"/>
<keyword evidence="7" id="KW-0175">Coiled coil</keyword>
<feature type="region of interest" description="Disordered" evidence="8">
    <location>
        <begin position="381"/>
        <end position="444"/>
    </location>
</feature>
<dbReference type="GO" id="GO:0042393">
    <property type="term" value="F:histone binding"/>
    <property type="evidence" value="ECO:0007669"/>
    <property type="project" value="TreeGrafter"/>
</dbReference>
<dbReference type="AlphaFoldDB" id="A0A2A9NPD8"/>
<keyword evidence="11" id="KW-1185">Reference proteome</keyword>
<dbReference type="InterPro" id="IPR019544">
    <property type="entry name" value="Tetratricopeptide_SHNi-TPR_dom"/>
</dbReference>
<gene>
    <name evidence="10" type="ORF">AMATHDRAFT_2671</name>
</gene>
<dbReference type="PANTHER" id="PTHR15081">
    <property type="entry name" value="NUCLEAR AUTOANTIGENIC SPERM PROTEIN NASP -RELATED"/>
    <property type="match status" value="1"/>
</dbReference>
<dbReference type="Pfam" id="PF10516">
    <property type="entry name" value="SHNi-TPR"/>
    <property type="match status" value="1"/>
</dbReference>
<evidence type="ECO:0000313" key="11">
    <source>
        <dbReference type="Proteomes" id="UP000242287"/>
    </source>
</evidence>
<dbReference type="InterPro" id="IPR011990">
    <property type="entry name" value="TPR-like_helical_dom_sf"/>
</dbReference>
<dbReference type="InterPro" id="IPR019734">
    <property type="entry name" value="TPR_rpt"/>
</dbReference>
<evidence type="ECO:0000256" key="3">
    <source>
        <dbReference type="ARBA" id="ARBA00022737"/>
    </source>
</evidence>
<evidence type="ECO:0000256" key="6">
    <source>
        <dbReference type="PROSITE-ProRule" id="PRU00339"/>
    </source>
</evidence>
<feature type="repeat" description="TPR" evidence="6">
    <location>
        <begin position="214"/>
        <end position="247"/>
    </location>
</feature>
<evidence type="ECO:0000256" key="1">
    <source>
        <dbReference type="ARBA" id="ARBA00004123"/>
    </source>
</evidence>
<dbReference type="SUPFAM" id="SSF48452">
    <property type="entry name" value="TPR-like"/>
    <property type="match status" value="1"/>
</dbReference>
<evidence type="ECO:0000256" key="2">
    <source>
        <dbReference type="ARBA" id="ARBA00008402"/>
    </source>
</evidence>
<feature type="compositionally biased region" description="Polar residues" evidence="8">
    <location>
        <begin position="1"/>
        <end position="17"/>
    </location>
</feature>
<dbReference type="PANTHER" id="PTHR15081:SF1">
    <property type="entry name" value="NUCLEAR AUTOANTIGENIC SPERM PROTEIN"/>
    <property type="match status" value="1"/>
</dbReference>
<evidence type="ECO:0000259" key="9">
    <source>
        <dbReference type="Pfam" id="PF10516"/>
    </source>
</evidence>
<protein>
    <recommendedName>
        <fullName evidence="9">Tetratricopeptide SHNi-TPR domain-containing protein</fullName>
    </recommendedName>
</protein>
<evidence type="ECO:0000256" key="4">
    <source>
        <dbReference type="ARBA" id="ARBA00022803"/>
    </source>
</evidence>
<organism evidence="10 11">
    <name type="scientific">Amanita thiersii Skay4041</name>
    <dbReference type="NCBI Taxonomy" id="703135"/>
    <lineage>
        <taxon>Eukaryota</taxon>
        <taxon>Fungi</taxon>
        <taxon>Dikarya</taxon>
        <taxon>Basidiomycota</taxon>
        <taxon>Agaricomycotina</taxon>
        <taxon>Agaricomycetes</taxon>
        <taxon>Agaricomycetidae</taxon>
        <taxon>Agaricales</taxon>
        <taxon>Pluteineae</taxon>
        <taxon>Amanitaceae</taxon>
        <taxon>Amanita</taxon>
    </lineage>
</organism>
<feature type="coiled-coil region" evidence="7">
    <location>
        <begin position="333"/>
        <end position="360"/>
    </location>
</feature>
<comment type="subcellular location">
    <subcellularLocation>
        <location evidence="1">Nucleus</location>
    </subcellularLocation>
</comment>
<sequence>MLHPTSSNPQQPSSATDASVPEPTIENAIEHAKRAFALKKYEQAVEHYASALELITEKHGESAPETADLYFSYGRALLENAISHNSVLGKEQPDEDADDAHIGKLASTNDDSVSASVLLDERVKSDWLIGGYPSTASNRPILSFSGDVDEDGDEDPEVDLLEQANRQIEEAERDEEEEEAEPEDDFNAAWEVLDLARAIYARQGDDVEVRLKLADTYMSLGDVSLETEKFDQAITDYSAGLKLKEELLPVSSRHIAEAHYKLSMVLDLSSGRLSESIIHAEKALESVASRISELRAGLSGQLSSDGPEKEGTKGKGKATTKLVRDGTIQSMTRPQMESELKELEGLREDLALKVEELKVSPNENLGLSAPTLAAQALDKELNAGPSTPLPAPAQATVNDLTSMVKKKKKAPEPPAEESAQVKRKADADADTSTEKKARLDTPKS</sequence>
<dbReference type="PROSITE" id="PS50005">
    <property type="entry name" value="TPR"/>
    <property type="match status" value="1"/>
</dbReference>
<dbReference type="EMBL" id="KZ301983">
    <property type="protein sequence ID" value="PFH51968.1"/>
    <property type="molecule type" value="Genomic_DNA"/>
</dbReference>
<evidence type="ECO:0000256" key="5">
    <source>
        <dbReference type="ARBA" id="ARBA00023242"/>
    </source>
</evidence>
<dbReference type="GO" id="GO:0005654">
    <property type="term" value="C:nucleoplasm"/>
    <property type="evidence" value="ECO:0007669"/>
    <property type="project" value="TreeGrafter"/>
</dbReference>
<feature type="compositionally biased region" description="Basic and acidic residues" evidence="8">
    <location>
        <begin position="419"/>
        <end position="444"/>
    </location>
</feature>
<dbReference type="SMART" id="SM00028">
    <property type="entry name" value="TPR"/>
    <property type="match status" value="2"/>
</dbReference>
<feature type="region of interest" description="Disordered" evidence="8">
    <location>
        <begin position="298"/>
        <end position="320"/>
    </location>
</feature>
<dbReference type="Gene3D" id="1.25.40.10">
    <property type="entry name" value="Tetratricopeptide repeat domain"/>
    <property type="match status" value="2"/>
</dbReference>
<feature type="domain" description="Tetratricopeptide SHNi-TPR" evidence="9">
    <location>
        <begin position="214"/>
        <end position="250"/>
    </location>
</feature>
<dbReference type="GO" id="GO:0034080">
    <property type="term" value="P:CENP-A containing chromatin assembly"/>
    <property type="evidence" value="ECO:0007669"/>
    <property type="project" value="TreeGrafter"/>
</dbReference>
<keyword evidence="5" id="KW-0539">Nucleus</keyword>
<dbReference type="GO" id="GO:0006335">
    <property type="term" value="P:DNA replication-dependent chromatin assembly"/>
    <property type="evidence" value="ECO:0007669"/>
    <property type="project" value="TreeGrafter"/>
</dbReference>
<keyword evidence="4 6" id="KW-0802">TPR repeat</keyword>
<comment type="similarity">
    <text evidence="2">Belongs to the NASP family.</text>
</comment>
<dbReference type="InterPro" id="IPR051730">
    <property type="entry name" value="NASP-like"/>
</dbReference>
<evidence type="ECO:0000313" key="10">
    <source>
        <dbReference type="EMBL" id="PFH51968.1"/>
    </source>
</evidence>
<accession>A0A2A9NPD8</accession>